<dbReference type="AlphaFoldDB" id="A0A832SA63"/>
<dbReference type="OMA" id="APCGMNC"/>
<dbReference type="InterPro" id="IPR024227">
    <property type="entry name" value="DUF3795"/>
</dbReference>
<reference evidence="1" key="1">
    <citation type="journal article" date="2020" name="bioRxiv">
        <title>A rank-normalized archaeal taxonomy based on genome phylogeny resolves widespread incomplete and uneven classifications.</title>
        <authorList>
            <person name="Rinke C."/>
            <person name="Chuvochina M."/>
            <person name="Mussig A.J."/>
            <person name="Chaumeil P.-A."/>
            <person name="Waite D.W."/>
            <person name="Whitman W.B."/>
            <person name="Parks D.H."/>
            <person name="Hugenholtz P."/>
        </authorList>
    </citation>
    <scope>NUCLEOTIDE SEQUENCE</scope>
    <source>
        <strain evidence="1">UBA8876</strain>
    </source>
</reference>
<name>A0A832SA63_9EURY</name>
<accession>A0A832SA63</accession>
<evidence type="ECO:0000313" key="2">
    <source>
        <dbReference type="Proteomes" id="UP000600774"/>
    </source>
</evidence>
<protein>
    <submittedName>
        <fullName evidence="1">DUF3795 domain-containing protein</fullName>
    </submittedName>
</protein>
<dbReference type="Pfam" id="PF12675">
    <property type="entry name" value="DUF3795"/>
    <property type="match status" value="1"/>
</dbReference>
<sequence length="134" mass="15454">MILLNEALLIAPCGMNCRICAAYLRKRNKCPGCRIEANKPVTRVICKIKTCETLTENKLTFCFECENFPCKNLKHLDRRYRTRYGMSMVENLENIKKSGIEEFLKNEKIRWTCTECGGTICVHKGSCYSCGRKI</sequence>
<evidence type="ECO:0000313" key="1">
    <source>
        <dbReference type="EMBL" id="HIH94643.1"/>
    </source>
</evidence>
<dbReference type="RefSeq" id="WP_011022228.1">
    <property type="nucleotide sequence ID" value="NZ_DUJU01000134.1"/>
</dbReference>
<dbReference type="GeneID" id="32154475"/>
<gene>
    <name evidence="1" type="ORF">HA338_11655</name>
</gene>
<organism evidence="1 2">
    <name type="scientific">Methanosarcina acetivorans</name>
    <dbReference type="NCBI Taxonomy" id="2214"/>
    <lineage>
        <taxon>Archaea</taxon>
        <taxon>Methanobacteriati</taxon>
        <taxon>Methanobacteriota</taxon>
        <taxon>Stenosarchaea group</taxon>
        <taxon>Methanomicrobia</taxon>
        <taxon>Methanosarcinales</taxon>
        <taxon>Methanosarcinaceae</taxon>
        <taxon>Methanosarcina</taxon>
    </lineage>
</organism>
<proteinExistence type="predicted"/>
<dbReference type="EMBL" id="DUJU01000134">
    <property type="protein sequence ID" value="HIH94643.1"/>
    <property type="molecule type" value="Genomic_DNA"/>
</dbReference>
<dbReference type="Proteomes" id="UP000600774">
    <property type="component" value="Unassembled WGS sequence"/>
</dbReference>
<comment type="caution">
    <text evidence="1">The sequence shown here is derived from an EMBL/GenBank/DDBJ whole genome shotgun (WGS) entry which is preliminary data.</text>
</comment>